<reference evidence="1" key="1">
    <citation type="journal article" date="2021" name="Proc. Natl. Acad. Sci. U.S.A.">
        <title>Three genomes in the algal genus Volvox reveal the fate of a haploid sex-determining region after a transition to homothallism.</title>
        <authorList>
            <person name="Yamamoto K."/>
            <person name="Hamaji T."/>
            <person name="Kawai-Toyooka H."/>
            <person name="Matsuzaki R."/>
            <person name="Takahashi F."/>
            <person name="Nishimura Y."/>
            <person name="Kawachi M."/>
            <person name="Noguchi H."/>
            <person name="Minakuchi Y."/>
            <person name="Umen J.G."/>
            <person name="Toyoda A."/>
            <person name="Nozaki H."/>
        </authorList>
    </citation>
    <scope>NUCLEOTIDE SEQUENCE</scope>
    <source>
        <strain evidence="1">NIES-3786</strain>
    </source>
</reference>
<dbReference type="Proteomes" id="UP000747110">
    <property type="component" value="Unassembled WGS sequence"/>
</dbReference>
<dbReference type="AlphaFoldDB" id="A0A8J4FRJ5"/>
<dbReference type="EMBL" id="BNCP01000029">
    <property type="protein sequence ID" value="GIL84193.1"/>
    <property type="molecule type" value="Genomic_DNA"/>
</dbReference>
<protein>
    <submittedName>
        <fullName evidence="1">Uncharacterized protein</fullName>
    </submittedName>
</protein>
<comment type="caution">
    <text evidence="1">The sequence shown here is derived from an EMBL/GenBank/DDBJ whole genome shotgun (WGS) entry which is preliminary data.</text>
</comment>
<evidence type="ECO:0000313" key="2">
    <source>
        <dbReference type="Proteomes" id="UP000747110"/>
    </source>
</evidence>
<organism evidence="1 2">
    <name type="scientific">Volvox reticuliferus</name>
    <dbReference type="NCBI Taxonomy" id="1737510"/>
    <lineage>
        <taxon>Eukaryota</taxon>
        <taxon>Viridiplantae</taxon>
        <taxon>Chlorophyta</taxon>
        <taxon>core chlorophytes</taxon>
        <taxon>Chlorophyceae</taxon>
        <taxon>CS clade</taxon>
        <taxon>Chlamydomonadales</taxon>
        <taxon>Volvocaceae</taxon>
        <taxon>Volvox</taxon>
    </lineage>
</organism>
<evidence type="ECO:0000313" key="1">
    <source>
        <dbReference type="EMBL" id="GIL84193.1"/>
    </source>
</evidence>
<gene>
    <name evidence="1" type="ORF">Vretifemale_12874</name>
</gene>
<name>A0A8J4FRJ5_9CHLO</name>
<keyword evidence="2" id="KW-1185">Reference proteome</keyword>
<sequence>MGLFKMGVAGVVSDQAASSGDLQPASAYCGAGVDGFRHLCREADGEVPNTGAGEVVAGVSVGVCRHHAPSRFSKLAVETVKKIGHFDFAIVAEARVIGLEGDSLRGGVVGWVSLKLDRGGGGEKMLSRAGWKRAVKRYGFERGELRNSVK</sequence>
<accession>A0A8J4FRJ5</accession>
<proteinExistence type="predicted"/>